<dbReference type="GO" id="GO:0046872">
    <property type="term" value="F:metal ion binding"/>
    <property type="evidence" value="ECO:0007669"/>
    <property type="project" value="UniProtKB-KW"/>
</dbReference>
<dbReference type="Pfam" id="PF00348">
    <property type="entry name" value="polyprenyl_synt"/>
    <property type="match status" value="1"/>
</dbReference>
<evidence type="ECO:0000256" key="1">
    <source>
        <dbReference type="ARBA" id="ARBA00001946"/>
    </source>
</evidence>
<dbReference type="PANTHER" id="PTHR12001:SF69">
    <property type="entry name" value="ALL TRANS-POLYPRENYL-DIPHOSPHATE SYNTHASE PDSS1"/>
    <property type="match status" value="1"/>
</dbReference>
<keyword evidence="4" id="KW-0479">Metal-binding</keyword>
<dbReference type="InterPro" id="IPR000092">
    <property type="entry name" value="Polyprenyl_synt"/>
</dbReference>
<accession>A0A2G6MQZ4</accession>
<sequence length="327" mass="36158">MTNDIKKKIMALAGTDLLLVEQVLERNLTPNLDLVRQVAGHLLFAGGKRLRPLLMIHAARMCGFQTGQEIELSTIFEYLHAATLLHDDVVDGSGTRRGKPCAHTLWDPPTVVLTGDFLLATALVIAAKTKSPQVIEVIARITADMSQGEIFQMEKKGDPDLTEAQYNEIIERKTAVLIQGACRTGAIVAKADQNEETALKNYGWHLGMAFQMADDLLDYTATAEQLGKNPGADMREGKLTLPLIHSLGKADQKDRQWMLAAMAQPQFDPAAFQALKERLTRLGGIEYTNNRAFEHVQSARSALDIFPESNSKHLLELIADYSILRKV</sequence>
<dbReference type="PANTHER" id="PTHR12001">
    <property type="entry name" value="GERANYLGERANYL PYROPHOSPHATE SYNTHASE"/>
    <property type="match status" value="1"/>
</dbReference>
<dbReference type="AlphaFoldDB" id="A0A2G6MQZ4"/>
<dbReference type="InterPro" id="IPR033749">
    <property type="entry name" value="Polyprenyl_synt_CS"/>
</dbReference>
<dbReference type="CDD" id="cd00685">
    <property type="entry name" value="Trans_IPPS_HT"/>
    <property type="match status" value="1"/>
</dbReference>
<organism evidence="7 8">
    <name type="scientific">Desulfobacter postgatei</name>
    <dbReference type="NCBI Taxonomy" id="2293"/>
    <lineage>
        <taxon>Bacteria</taxon>
        <taxon>Pseudomonadati</taxon>
        <taxon>Thermodesulfobacteriota</taxon>
        <taxon>Desulfobacteria</taxon>
        <taxon>Desulfobacterales</taxon>
        <taxon>Desulfobacteraceae</taxon>
        <taxon>Desulfobacter</taxon>
    </lineage>
</organism>
<name>A0A2G6MQZ4_9BACT</name>
<evidence type="ECO:0000313" key="8">
    <source>
        <dbReference type="Proteomes" id="UP000231203"/>
    </source>
</evidence>
<comment type="cofactor">
    <cofactor evidence="1">
        <name>Mg(2+)</name>
        <dbReference type="ChEBI" id="CHEBI:18420"/>
    </cofactor>
</comment>
<evidence type="ECO:0000256" key="3">
    <source>
        <dbReference type="ARBA" id="ARBA00022679"/>
    </source>
</evidence>
<keyword evidence="5" id="KW-0460">Magnesium</keyword>
<dbReference type="EMBL" id="PDTI01000040">
    <property type="protein sequence ID" value="PIE62507.1"/>
    <property type="molecule type" value="Genomic_DNA"/>
</dbReference>
<dbReference type="Gene3D" id="1.10.600.10">
    <property type="entry name" value="Farnesyl Diphosphate Synthase"/>
    <property type="match status" value="1"/>
</dbReference>
<dbReference type="GO" id="GO:0004659">
    <property type="term" value="F:prenyltransferase activity"/>
    <property type="evidence" value="ECO:0007669"/>
    <property type="project" value="InterPro"/>
</dbReference>
<protein>
    <submittedName>
        <fullName evidence="7">Polyprenyl synthetase</fullName>
    </submittedName>
</protein>
<dbReference type="InterPro" id="IPR008949">
    <property type="entry name" value="Isoprenoid_synthase_dom_sf"/>
</dbReference>
<dbReference type="SFLD" id="SFLDS00005">
    <property type="entry name" value="Isoprenoid_Synthase_Type_I"/>
    <property type="match status" value="1"/>
</dbReference>
<comment type="similarity">
    <text evidence="2 6">Belongs to the FPP/GGPP synthase family.</text>
</comment>
<gene>
    <name evidence="7" type="ORF">CSA25_04780</name>
</gene>
<keyword evidence="3 6" id="KW-0808">Transferase</keyword>
<dbReference type="Proteomes" id="UP000231203">
    <property type="component" value="Unassembled WGS sequence"/>
</dbReference>
<dbReference type="PROSITE" id="PS00723">
    <property type="entry name" value="POLYPRENYL_SYNTHASE_1"/>
    <property type="match status" value="1"/>
</dbReference>
<reference evidence="7 8" key="1">
    <citation type="submission" date="2017-10" db="EMBL/GenBank/DDBJ databases">
        <title>Novel microbial diversity and functional potential in the marine mammal oral microbiome.</title>
        <authorList>
            <person name="Dudek N.K."/>
            <person name="Sun C.L."/>
            <person name="Burstein D."/>
            <person name="Kantor R.S."/>
            <person name="Aliaga Goltsman D.S."/>
            <person name="Bik E.M."/>
            <person name="Thomas B.C."/>
            <person name="Banfield J.F."/>
            <person name="Relman D.A."/>
        </authorList>
    </citation>
    <scope>NUCLEOTIDE SEQUENCE [LARGE SCALE GENOMIC DNA]</scope>
    <source>
        <strain evidence="7">DOLJORAL78_47_202</strain>
    </source>
</reference>
<evidence type="ECO:0000256" key="5">
    <source>
        <dbReference type="ARBA" id="ARBA00022842"/>
    </source>
</evidence>
<dbReference type="SUPFAM" id="SSF48576">
    <property type="entry name" value="Terpenoid synthases"/>
    <property type="match status" value="1"/>
</dbReference>
<dbReference type="GO" id="GO:0008299">
    <property type="term" value="P:isoprenoid biosynthetic process"/>
    <property type="evidence" value="ECO:0007669"/>
    <property type="project" value="InterPro"/>
</dbReference>
<evidence type="ECO:0000313" key="7">
    <source>
        <dbReference type="EMBL" id="PIE62507.1"/>
    </source>
</evidence>
<evidence type="ECO:0000256" key="4">
    <source>
        <dbReference type="ARBA" id="ARBA00022723"/>
    </source>
</evidence>
<proteinExistence type="inferred from homology"/>
<comment type="caution">
    <text evidence="7">The sequence shown here is derived from an EMBL/GenBank/DDBJ whole genome shotgun (WGS) entry which is preliminary data.</text>
</comment>
<dbReference type="PROSITE" id="PS00444">
    <property type="entry name" value="POLYPRENYL_SYNTHASE_2"/>
    <property type="match status" value="1"/>
</dbReference>
<evidence type="ECO:0000256" key="6">
    <source>
        <dbReference type="RuleBase" id="RU004466"/>
    </source>
</evidence>
<evidence type="ECO:0000256" key="2">
    <source>
        <dbReference type="ARBA" id="ARBA00006706"/>
    </source>
</evidence>